<proteinExistence type="predicted"/>
<protein>
    <submittedName>
        <fullName evidence="3">Uncharacterized protein</fullName>
    </submittedName>
</protein>
<feature type="compositionally biased region" description="Basic and acidic residues" evidence="1">
    <location>
        <begin position="1"/>
        <end position="24"/>
    </location>
</feature>
<dbReference type="RefSeq" id="WP_138689326.1">
    <property type="nucleotide sequence ID" value="NZ_JBHSAZ010000107.1"/>
</dbReference>
<gene>
    <name evidence="3" type="ORF">ETD85_09875</name>
</gene>
<dbReference type="Proteomes" id="UP000306628">
    <property type="component" value="Unassembled WGS sequence"/>
</dbReference>
<feature type="transmembrane region" description="Helical" evidence="2">
    <location>
        <begin position="120"/>
        <end position="137"/>
    </location>
</feature>
<feature type="transmembrane region" description="Helical" evidence="2">
    <location>
        <begin position="98"/>
        <end position="114"/>
    </location>
</feature>
<reference evidence="3 4" key="1">
    <citation type="submission" date="2019-05" db="EMBL/GenBank/DDBJ databases">
        <title>Draft genome sequence of Nonomuraea zeae DSM 100528.</title>
        <authorList>
            <person name="Saricaoglu S."/>
            <person name="Isik K."/>
        </authorList>
    </citation>
    <scope>NUCLEOTIDE SEQUENCE [LARGE SCALE GENOMIC DNA]</scope>
    <source>
        <strain evidence="3 4">DSM 100528</strain>
    </source>
</reference>
<evidence type="ECO:0000256" key="2">
    <source>
        <dbReference type="SAM" id="Phobius"/>
    </source>
</evidence>
<name>A0A5S4GUR7_9ACTN</name>
<feature type="transmembrane region" description="Helical" evidence="2">
    <location>
        <begin position="58"/>
        <end position="77"/>
    </location>
</feature>
<accession>A0A5S4GUR7</accession>
<dbReference type="AlphaFoldDB" id="A0A5S4GUR7"/>
<keyword evidence="2" id="KW-0812">Transmembrane</keyword>
<organism evidence="3 4">
    <name type="scientific">Nonomuraea zeae</name>
    <dbReference type="NCBI Taxonomy" id="1642303"/>
    <lineage>
        <taxon>Bacteria</taxon>
        <taxon>Bacillati</taxon>
        <taxon>Actinomycetota</taxon>
        <taxon>Actinomycetes</taxon>
        <taxon>Streptosporangiales</taxon>
        <taxon>Streptosporangiaceae</taxon>
        <taxon>Nonomuraea</taxon>
    </lineage>
</organism>
<evidence type="ECO:0000256" key="1">
    <source>
        <dbReference type="SAM" id="MobiDB-lite"/>
    </source>
</evidence>
<keyword evidence="4" id="KW-1185">Reference proteome</keyword>
<feature type="region of interest" description="Disordered" evidence="1">
    <location>
        <begin position="1"/>
        <end position="29"/>
    </location>
</feature>
<keyword evidence="2" id="KW-0472">Membrane</keyword>
<sequence>MTDHDVSAAREAPRQTGDARDAARARPPAPPWYAPARGLLFATALILLQGPWNHQASYLIAGVVAVVAFLCVHGVVVRRGGVSAVPGGTIAERVLRRLVPAAAFGAGWLAAVPFGQAEGAFASAVLGGAALWAVAAWEEGRARS</sequence>
<comment type="caution">
    <text evidence="3">The sequence shown here is derived from an EMBL/GenBank/DDBJ whole genome shotgun (WGS) entry which is preliminary data.</text>
</comment>
<evidence type="ECO:0000313" key="3">
    <source>
        <dbReference type="EMBL" id="TMR36697.1"/>
    </source>
</evidence>
<evidence type="ECO:0000313" key="4">
    <source>
        <dbReference type="Proteomes" id="UP000306628"/>
    </source>
</evidence>
<dbReference type="EMBL" id="VCKX01000022">
    <property type="protein sequence ID" value="TMR36697.1"/>
    <property type="molecule type" value="Genomic_DNA"/>
</dbReference>
<keyword evidence="2" id="KW-1133">Transmembrane helix</keyword>